<reference evidence="3 4" key="1">
    <citation type="journal article" date="2020" name="ISME J.">
        <title>Uncovering the hidden diversity of litter-decomposition mechanisms in mushroom-forming fungi.</title>
        <authorList>
            <person name="Floudas D."/>
            <person name="Bentzer J."/>
            <person name="Ahren D."/>
            <person name="Johansson T."/>
            <person name="Persson P."/>
            <person name="Tunlid A."/>
        </authorList>
    </citation>
    <scope>NUCLEOTIDE SEQUENCE [LARGE SCALE GENOMIC DNA]</scope>
    <source>
        <strain evidence="3 4">CBS 101986</strain>
    </source>
</reference>
<dbReference type="Gene3D" id="3.40.50.620">
    <property type="entry name" value="HUPs"/>
    <property type="match status" value="1"/>
</dbReference>
<dbReference type="Pfam" id="PF01467">
    <property type="entry name" value="CTP_transf_like"/>
    <property type="match status" value="1"/>
</dbReference>
<name>A0A8H5FBB9_9AGAR</name>
<evidence type="ECO:0000256" key="1">
    <source>
        <dbReference type="SAM" id="MobiDB-lite"/>
    </source>
</evidence>
<feature type="region of interest" description="Disordered" evidence="1">
    <location>
        <begin position="365"/>
        <end position="384"/>
    </location>
</feature>
<dbReference type="AlphaFoldDB" id="A0A8H5FBB9"/>
<organism evidence="3 4">
    <name type="scientific">Psilocybe cf. subviscida</name>
    <dbReference type="NCBI Taxonomy" id="2480587"/>
    <lineage>
        <taxon>Eukaryota</taxon>
        <taxon>Fungi</taxon>
        <taxon>Dikarya</taxon>
        <taxon>Basidiomycota</taxon>
        <taxon>Agaricomycotina</taxon>
        <taxon>Agaricomycetes</taxon>
        <taxon>Agaricomycetidae</taxon>
        <taxon>Agaricales</taxon>
        <taxon>Agaricineae</taxon>
        <taxon>Strophariaceae</taxon>
        <taxon>Psilocybe</taxon>
    </lineage>
</organism>
<dbReference type="SUPFAM" id="SSF52374">
    <property type="entry name" value="Nucleotidylyl transferase"/>
    <property type="match status" value="1"/>
</dbReference>
<feature type="domain" description="Cytidyltransferase-like" evidence="2">
    <location>
        <begin position="204"/>
        <end position="353"/>
    </location>
</feature>
<evidence type="ECO:0000259" key="2">
    <source>
        <dbReference type="Pfam" id="PF01467"/>
    </source>
</evidence>
<proteinExistence type="predicted"/>
<accession>A0A8H5FBB9</accession>
<comment type="caution">
    <text evidence="3">The sequence shown here is derived from an EMBL/GenBank/DDBJ whole genome shotgun (WGS) entry which is preliminary data.</text>
</comment>
<dbReference type="OrthoDB" id="330671at2759"/>
<dbReference type="GO" id="GO:0004140">
    <property type="term" value="F:dephospho-CoA kinase activity"/>
    <property type="evidence" value="ECO:0007669"/>
    <property type="project" value="TreeGrafter"/>
</dbReference>
<dbReference type="PANTHER" id="PTHR10695:SF46">
    <property type="entry name" value="BIFUNCTIONAL COENZYME A SYNTHASE-RELATED"/>
    <property type="match status" value="1"/>
</dbReference>
<dbReference type="Proteomes" id="UP000567179">
    <property type="component" value="Unassembled WGS sequence"/>
</dbReference>
<dbReference type="InterPro" id="IPR014729">
    <property type="entry name" value="Rossmann-like_a/b/a_fold"/>
</dbReference>
<evidence type="ECO:0000313" key="3">
    <source>
        <dbReference type="EMBL" id="KAF5330715.1"/>
    </source>
</evidence>
<dbReference type="InterPro" id="IPR004821">
    <property type="entry name" value="Cyt_trans-like"/>
</dbReference>
<protein>
    <recommendedName>
        <fullName evidence="2">Cytidyltransferase-like domain-containing protein</fullName>
    </recommendedName>
</protein>
<gene>
    <name evidence="3" type="ORF">D9619_005346</name>
</gene>
<keyword evidence="4" id="KW-1185">Reference proteome</keyword>
<sequence>MPTIGDPNATHPPSIGAVDNAVLLANLPNLTPPHFLAPVISFATSHSRKRLVIVLFSRHFNVQHPQLGSLVSAPATISLQKLTYPENQALSHTQSWDAVQRILTFAYVQAARVAQEMNKVTMDIDVLLKGLNEDLDAGLGTGSDLCFRVSGDSMAVPLPASVSSLRQCYIPPGDRHPESVPTMPGTPSPNDAHKLPSQFPVTALGGTFDHLHSGHKILLSMAAYITSKKLIVGITDDVLLKSKTNQHVLEKLPLRTERVRAFLNFIKPSIIPDIVPITDVYGPTGWDPNIQALVVSKETLDGAEAIAKHRAEHKLPKLETFLIDVISSTQASLDSEDAAWLKKHKLSSTYIRQWIVDNSKQEDEAARVAGEMGVGGDEQPASKN</sequence>
<dbReference type="EMBL" id="JAACJJ010000001">
    <property type="protein sequence ID" value="KAF5330715.1"/>
    <property type="molecule type" value="Genomic_DNA"/>
</dbReference>
<dbReference type="GO" id="GO:0015937">
    <property type="term" value="P:coenzyme A biosynthetic process"/>
    <property type="evidence" value="ECO:0007669"/>
    <property type="project" value="TreeGrafter"/>
</dbReference>
<evidence type="ECO:0000313" key="4">
    <source>
        <dbReference type="Proteomes" id="UP000567179"/>
    </source>
</evidence>
<dbReference type="PANTHER" id="PTHR10695">
    <property type="entry name" value="DEPHOSPHO-COA KINASE-RELATED"/>
    <property type="match status" value="1"/>
</dbReference>